<keyword evidence="2 5" id="KW-0812">Transmembrane</keyword>
<keyword evidence="5" id="KW-0653">Protein transport</keyword>
<dbReference type="EMBL" id="AAPV01000002">
    <property type="protein sequence ID" value="EAS84354.1"/>
    <property type="molecule type" value="Genomic_DNA"/>
</dbReference>
<proteinExistence type="inferred from homology"/>
<dbReference type="GO" id="GO:0009977">
    <property type="term" value="F:proton motive force dependent protein transmembrane transporter activity"/>
    <property type="evidence" value="ECO:0007669"/>
    <property type="project" value="TreeGrafter"/>
</dbReference>
<evidence type="ECO:0000256" key="2">
    <source>
        <dbReference type="ARBA" id="ARBA00022692"/>
    </source>
</evidence>
<dbReference type="NCBIfam" id="TIGR00945">
    <property type="entry name" value="tatC"/>
    <property type="match status" value="1"/>
</dbReference>
<dbReference type="RefSeq" id="WP_006996941.1">
    <property type="nucleotide sequence ID" value="NZ_CH724130.1"/>
</dbReference>
<dbReference type="Pfam" id="PF00902">
    <property type="entry name" value="TatC"/>
    <property type="match status" value="1"/>
</dbReference>
<feature type="transmembrane region" description="Helical" evidence="5">
    <location>
        <begin position="21"/>
        <end position="39"/>
    </location>
</feature>
<dbReference type="PROSITE" id="PS51257">
    <property type="entry name" value="PROKAR_LIPOPROTEIN"/>
    <property type="match status" value="1"/>
</dbReference>
<reference evidence="6 7" key="1">
    <citation type="submission" date="2006-04" db="EMBL/GenBank/DDBJ databases">
        <authorList>
            <person name="Giovannoni S.J."/>
            <person name="Cho J.-C."/>
            <person name="Ferriera S."/>
            <person name="Johnson J."/>
            <person name="Kravitz S."/>
            <person name="Halpern A."/>
            <person name="Remington K."/>
            <person name="Beeson K."/>
            <person name="Tran B."/>
            <person name="Rogers Y.-H."/>
            <person name="Friedman R."/>
            <person name="Venter J.C."/>
        </authorList>
    </citation>
    <scope>NUCLEOTIDE SEQUENCE [LARGE SCALE GENOMIC DNA]</scope>
    <source>
        <strain evidence="6 7">HTCC1002</strain>
    </source>
</reference>
<evidence type="ECO:0000313" key="6">
    <source>
        <dbReference type="EMBL" id="EAS84354.1"/>
    </source>
</evidence>
<dbReference type="HOGENOM" id="CLU_031942_1_0_5"/>
<comment type="caution">
    <text evidence="6">The sequence shown here is derived from an EMBL/GenBank/DDBJ whole genome shotgun (WGS) entry which is preliminary data.</text>
</comment>
<feature type="transmembrane region" description="Helical" evidence="5">
    <location>
        <begin position="205"/>
        <end position="220"/>
    </location>
</feature>
<evidence type="ECO:0000256" key="1">
    <source>
        <dbReference type="ARBA" id="ARBA00004141"/>
    </source>
</evidence>
<feature type="transmembrane region" description="Helical" evidence="5">
    <location>
        <begin position="171"/>
        <end position="193"/>
    </location>
</feature>
<dbReference type="GO" id="GO:0065002">
    <property type="term" value="P:intracellular protein transmembrane transport"/>
    <property type="evidence" value="ECO:0007669"/>
    <property type="project" value="TreeGrafter"/>
</dbReference>
<dbReference type="GeneID" id="66295467"/>
<dbReference type="GO" id="GO:0033281">
    <property type="term" value="C:TAT protein transport complex"/>
    <property type="evidence" value="ECO:0007669"/>
    <property type="project" value="UniProtKB-UniRule"/>
</dbReference>
<feature type="transmembrane region" description="Helical" evidence="5">
    <location>
        <begin position="78"/>
        <end position="99"/>
    </location>
</feature>
<dbReference type="PANTHER" id="PTHR30371">
    <property type="entry name" value="SEC-INDEPENDENT PROTEIN TRANSLOCASE PROTEIN TATC"/>
    <property type="match status" value="1"/>
</dbReference>
<dbReference type="Proteomes" id="UP000005306">
    <property type="component" value="Unassembled WGS sequence"/>
</dbReference>
<feature type="transmembrane region" description="Helical" evidence="5">
    <location>
        <begin position="226"/>
        <end position="246"/>
    </location>
</feature>
<evidence type="ECO:0000256" key="5">
    <source>
        <dbReference type="HAMAP-Rule" id="MF_00902"/>
    </source>
</evidence>
<dbReference type="PANTHER" id="PTHR30371:SF0">
    <property type="entry name" value="SEC-INDEPENDENT PROTEIN TRANSLOCASE PROTEIN TATC, CHLOROPLASTIC-RELATED"/>
    <property type="match status" value="1"/>
</dbReference>
<evidence type="ECO:0000256" key="4">
    <source>
        <dbReference type="ARBA" id="ARBA00023136"/>
    </source>
</evidence>
<keyword evidence="4 5" id="KW-0472">Membrane</keyword>
<dbReference type="PROSITE" id="PS01218">
    <property type="entry name" value="TATC"/>
    <property type="match status" value="1"/>
</dbReference>
<comment type="similarity">
    <text evidence="5">Belongs to the TatC family.</text>
</comment>
<keyword evidence="5" id="KW-1003">Cell membrane</keyword>
<dbReference type="HAMAP" id="MF_00902">
    <property type="entry name" value="TatC"/>
    <property type="match status" value="1"/>
</dbReference>
<comment type="subcellular location">
    <subcellularLocation>
        <location evidence="5">Cell membrane</location>
        <topology evidence="5">Multi-pass membrane protein</topology>
    </subcellularLocation>
    <subcellularLocation>
        <location evidence="1">Membrane</location>
        <topology evidence="1">Multi-pass membrane protein</topology>
    </subcellularLocation>
</comment>
<organism evidence="6 7">
    <name type="scientific">Pelagibacter ubique (strain HTCC1002)</name>
    <dbReference type="NCBI Taxonomy" id="314261"/>
    <lineage>
        <taxon>Bacteria</taxon>
        <taxon>Pseudomonadati</taxon>
        <taxon>Pseudomonadota</taxon>
        <taxon>Alphaproteobacteria</taxon>
        <taxon>Candidatus Pelagibacterales</taxon>
        <taxon>Candidatus Pelagibacteraceae</taxon>
        <taxon>Candidatus Pelagibacter</taxon>
    </lineage>
</organism>
<accession>Q1UZ37</accession>
<dbReference type="AlphaFoldDB" id="Q1UZ37"/>
<dbReference type="InterPro" id="IPR002033">
    <property type="entry name" value="TatC"/>
</dbReference>
<evidence type="ECO:0000313" key="7">
    <source>
        <dbReference type="Proteomes" id="UP000005306"/>
    </source>
</evidence>
<feature type="transmembrane region" description="Helical" evidence="5">
    <location>
        <begin position="111"/>
        <end position="133"/>
    </location>
</feature>
<dbReference type="InterPro" id="IPR019820">
    <property type="entry name" value="Sec-indep_translocase_CS"/>
</dbReference>
<protein>
    <recommendedName>
        <fullName evidence="5">Sec-independent protein translocase protein TatC</fullName>
    </recommendedName>
</protein>
<sequence>MTKSENEGGFVSHLTELRKRLIHSFIFLFIFFIGCYFFSEHLYGFLVEPFAKAVNESGTDRRLIFTALQETFLTYLKVSFFAAFFVTCPYILVQIWKFIAPGLYKHEKIAIVPYLVLTPILFFLGGMLVYYLIMPLAIKFFLSFESTGASTGLPIQLEAKVSEYLSLVMKLIFAFGISFQLPVVLSLLARVGIVDAEFLRKKRKYVVVMIFAAAALLTPPDPITQIGLAIPLLILYELSIFSVNIIDKKNKKNA</sequence>
<comment type="subunit">
    <text evidence="5">The Tat system comprises two distinct complexes: a TatABC complex, containing multiple copies of TatA, TatB and TatC subunits, and a separate TatA complex, containing only TatA subunits. Substrates initially bind to the TatABC complex, which probably triggers association of the separate TatA complex to form the active translocon.</text>
</comment>
<dbReference type="PRINTS" id="PR01840">
    <property type="entry name" value="TATCFAMILY"/>
</dbReference>
<evidence type="ECO:0000256" key="3">
    <source>
        <dbReference type="ARBA" id="ARBA00022989"/>
    </source>
</evidence>
<comment type="function">
    <text evidence="5">Part of the twin-arginine translocation (Tat) system that transports large folded proteins containing a characteristic twin-arginine motif in their signal peptide across membranes. Together with TatB, TatC is part of a receptor directly interacting with Tat signal peptides.</text>
</comment>
<name>Q1UZ37_PELU1</name>
<keyword evidence="3 5" id="KW-1133">Transmembrane helix</keyword>
<gene>
    <name evidence="5" type="primary">tatC</name>
    <name evidence="6" type="ORF">PU1002_01490</name>
</gene>
<keyword evidence="5" id="KW-0813">Transport</keyword>
<keyword evidence="5" id="KW-0811">Translocation</keyword>
<dbReference type="GO" id="GO:0043953">
    <property type="term" value="P:protein transport by the Tat complex"/>
    <property type="evidence" value="ECO:0007669"/>
    <property type="project" value="UniProtKB-UniRule"/>
</dbReference>